<reference evidence="2" key="1">
    <citation type="submission" date="2016-11" db="UniProtKB">
        <authorList>
            <consortium name="WormBaseParasite"/>
        </authorList>
    </citation>
    <scope>IDENTIFICATION</scope>
</reference>
<keyword evidence="1" id="KW-1185">Reference proteome</keyword>
<organism evidence="1 2">
    <name type="scientific">Steinernema glaseri</name>
    <dbReference type="NCBI Taxonomy" id="37863"/>
    <lineage>
        <taxon>Eukaryota</taxon>
        <taxon>Metazoa</taxon>
        <taxon>Ecdysozoa</taxon>
        <taxon>Nematoda</taxon>
        <taxon>Chromadorea</taxon>
        <taxon>Rhabditida</taxon>
        <taxon>Tylenchina</taxon>
        <taxon>Panagrolaimomorpha</taxon>
        <taxon>Strongyloidoidea</taxon>
        <taxon>Steinernematidae</taxon>
        <taxon>Steinernema</taxon>
    </lineage>
</organism>
<dbReference type="WBParaSite" id="L893_g4206.t1">
    <property type="protein sequence ID" value="L893_g4206.t1"/>
    <property type="gene ID" value="L893_g4206"/>
</dbReference>
<sequence>MLRFCVNGTATTTFPEVIYIFVRKEALNQAPTIRAQRSSLLFDLGIVLLCSVRGSARSFQSNPFACPLDQVAAVFVSAKSDKKVAIVLFSVELYCDTPTSCHDNVGWLPARARNHRVLFDDAQCEEHIEQTVSSLQPLLPAAFVRTYVTSVVISRSRQLLFDRRDQTTITVAIRKIATARRTTFRASVIIIAVTYVPPDDVCSLISVHLTYCQLGSSFSRQMLP</sequence>
<name>A0A1I8AC07_9BILA</name>
<dbReference type="AlphaFoldDB" id="A0A1I8AC07"/>
<evidence type="ECO:0000313" key="2">
    <source>
        <dbReference type="WBParaSite" id="L893_g4206.t1"/>
    </source>
</evidence>
<proteinExistence type="predicted"/>
<protein>
    <submittedName>
        <fullName evidence="2">Secreted protein</fullName>
    </submittedName>
</protein>
<dbReference type="Proteomes" id="UP000095287">
    <property type="component" value="Unplaced"/>
</dbReference>
<accession>A0A1I8AC07</accession>
<evidence type="ECO:0000313" key="1">
    <source>
        <dbReference type="Proteomes" id="UP000095287"/>
    </source>
</evidence>